<comment type="similarity">
    <text evidence="6">Belongs to the NAD kinase family.</text>
</comment>
<reference evidence="7 8" key="1">
    <citation type="journal article" date="2020" name="ISME J.">
        <title>Parallel Reductive Genome Evolution in Desulfovibrio Ectosymbionts Independently Acquired by Trichonympha Protists in the Termite Gut.</title>
        <authorList>
            <person name="Takeuchi M."/>
            <person name="Kuwahara H."/>
            <person name="Murakami T."/>
            <person name="Takahashi K."/>
            <person name="Kajitani R."/>
            <person name="Toyoda A."/>
            <person name="Itoh T."/>
            <person name="Ohkuma M."/>
            <person name="Hongoh Y."/>
        </authorList>
    </citation>
    <scope>NUCLEOTIDE SEQUENCE [LARGE SCALE GENOMIC DNA]</scope>
    <source>
        <strain evidence="7">ZnDsv-02</strain>
    </source>
</reference>
<name>A0A6L2R4G7_9BACT</name>
<keyword evidence="6" id="KW-0547">Nucleotide-binding</keyword>
<dbReference type="InterPro" id="IPR017437">
    <property type="entry name" value="ATP-NAD_kinase_PpnK-typ_C"/>
</dbReference>
<comment type="caution">
    <text evidence="7">The sequence shown here is derived from an EMBL/GenBank/DDBJ whole genome shotgun (WGS) entry which is preliminary data.</text>
</comment>
<accession>A0A6L2R4G7</accession>
<evidence type="ECO:0000313" key="8">
    <source>
        <dbReference type="Proteomes" id="UP000505077"/>
    </source>
</evidence>
<dbReference type="GO" id="GO:0051287">
    <property type="term" value="F:NAD binding"/>
    <property type="evidence" value="ECO:0007669"/>
    <property type="project" value="UniProtKB-ARBA"/>
</dbReference>
<feature type="binding site" evidence="6">
    <location>
        <begin position="136"/>
        <end position="137"/>
    </location>
    <ligand>
        <name>NAD(+)</name>
        <dbReference type="ChEBI" id="CHEBI:57540"/>
    </ligand>
</feature>
<gene>
    <name evidence="7" type="primary">ppnK</name>
    <name evidence="6" type="synonym">nadK</name>
    <name evidence="7" type="ORF">ZNDK_0241</name>
</gene>
<evidence type="ECO:0000256" key="4">
    <source>
        <dbReference type="ARBA" id="ARBA00023027"/>
    </source>
</evidence>
<dbReference type="HAMAP" id="MF_00361">
    <property type="entry name" value="NAD_kinase"/>
    <property type="match status" value="1"/>
</dbReference>
<evidence type="ECO:0000256" key="3">
    <source>
        <dbReference type="ARBA" id="ARBA00022857"/>
    </source>
</evidence>
<comment type="subcellular location">
    <subcellularLocation>
        <location evidence="6">Cytoplasm</location>
    </subcellularLocation>
</comment>
<organism evidence="7 8">
    <name type="scientific">Candidatus Desulfovibrio kirbyi</name>
    <dbReference type="NCBI Taxonomy" id="2696086"/>
    <lineage>
        <taxon>Bacteria</taxon>
        <taxon>Pseudomonadati</taxon>
        <taxon>Thermodesulfobacteriota</taxon>
        <taxon>Desulfovibrionia</taxon>
        <taxon>Desulfovibrionales</taxon>
        <taxon>Desulfovibrionaceae</taxon>
        <taxon>Desulfovibrio</taxon>
    </lineage>
</organism>
<comment type="catalytic activity">
    <reaction evidence="5 6">
        <text>NAD(+) + ATP = ADP + NADP(+) + H(+)</text>
        <dbReference type="Rhea" id="RHEA:18629"/>
        <dbReference type="ChEBI" id="CHEBI:15378"/>
        <dbReference type="ChEBI" id="CHEBI:30616"/>
        <dbReference type="ChEBI" id="CHEBI:57540"/>
        <dbReference type="ChEBI" id="CHEBI:58349"/>
        <dbReference type="ChEBI" id="CHEBI:456216"/>
        <dbReference type="EC" id="2.7.1.23"/>
    </reaction>
</comment>
<evidence type="ECO:0000256" key="6">
    <source>
        <dbReference type="HAMAP-Rule" id="MF_00361"/>
    </source>
</evidence>
<dbReference type="Gene3D" id="3.40.50.10330">
    <property type="entry name" value="Probable inorganic polyphosphate/atp-NAD kinase, domain 1"/>
    <property type="match status" value="1"/>
</dbReference>
<evidence type="ECO:0000256" key="1">
    <source>
        <dbReference type="ARBA" id="ARBA00022679"/>
    </source>
</evidence>
<dbReference type="PANTHER" id="PTHR20275">
    <property type="entry name" value="NAD KINASE"/>
    <property type="match status" value="1"/>
</dbReference>
<feature type="binding site" evidence="6">
    <location>
        <position position="147"/>
    </location>
    <ligand>
        <name>NAD(+)</name>
        <dbReference type="ChEBI" id="CHEBI:57540"/>
    </ligand>
</feature>
<evidence type="ECO:0000256" key="2">
    <source>
        <dbReference type="ARBA" id="ARBA00022777"/>
    </source>
</evidence>
<evidence type="ECO:0000256" key="5">
    <source>
        <dbReference type="ARBA" id="ARBA00047925"/>
    </source>
</evidence>
<dbReference type="Gene3D" id="2.60.200.30">
    <property type="entry name" value="Probable inorganic polyphosphate/atp-NAD kinase, domain 2"/>
    <property type="match status" value="1"/>
</dbReference>
<keyword evidence="1 6" id="KW-0808">Transferase</keyword>
<dbReference type="AlphaFoldDB" id="A0A6L2R4G7"/>
<feature type="binding site" evidence="6">
    <location>
        <position position="236"/>
    </location>
    <ligand>
        <name>NAD(+)</name>
        <dbReference type="ChEBI" id="CHEBI:57540"/>
    </ligand>
</feature>
<dbReference type="Pfam" id="PF20143">
    <property type="entry name" value="NAD_kinase_C"/>
    <property type="match status" value="1"/>
</dbReference>
<feature type="binding site" evidence="6">
    <location>
        <position position="174"/>
    </location>
    <ligand>
        <name>NAD(+)</name>
        <dbReference type="ChEBI" id="CHEBI:57540"/>
    </ligand>
</feature>
<keyword evidence="6" id="KW-0067">ATP-binding</keyword>
<dbReference type="Pfam" id="PF01513">
    <property type="entry name" value="NAD_kinase"/>
    <property type="match status" value="1"/>
</dbReference>
<dbReference type="InterPro" id="IPR016064">
    <property type="entry name" value="NAD/diacylglycerol_kinase_sf"/>
</dbReference>
<protein>
    <recommendedName>
        <fullName evidence="6">NAD kinase</fullName>
        <ecNumber evidence="6">2.7.1.23</ecNumber>
    </recommendedName>
    <alternativeName>
        <fullName evidence="6">ATP-dependent NAD kinase</fullName>
    </alternativeName>
</protein>
<keyword evidence="3 6" id="KW-0521">NADP</keyword>
<dbReference type="EMBL" id="BLLL01000002">
    <property type="protein sequence ID" value="GFH62470.1"/>
    <property type="molecule type" value="Genomic_DNA"/>
</dbReference>
<keyword evidence="2 6" id="KW-0418">Kinase</keyword>
<feature type="binding site" evidence="6">
    <location>
        <begin position="62"/>
        <end position="63"/>
    </location>
    <ligand>
        <name>NAD(+)</name>
        <dbReference type="ChEBI" id="CHEBI:57540"/>
    </ligand>
</feature>
<dbReference type="SUPFAM" id="SSF111331">
    <property type="entry name" value="NAD kinase/diacylglycerol kinase-like"/>
    <property type="match status" value="1"/>
</dbReference>
<dbReference type="GO" id="GO:0005737">
    <property type="term" value="C:cytoplasm"/>
    <property type="evidence" value="ECO:0007669"/>
    <property type="project" value="UniProtKB-SubCell"/>
</dbReference>
<dbReference type="EC" id="2.7.1.23" evidence="6"/>
<feature type="binding site" evidence="6">
    <location>
        <position position="166"/>
    </location>
    <ligand>
        <name>NAD(+)</name>
        <dbReference type="ChEBI" id="CHEBI:57540"/>
    </ligand>
</feature>
<keyword evidence="6" id="KW-0963">Cytoplasm</keyword>
<comment type="cofactor">
    <cofactor evidence="6">
        <name>a divalent metal cation</name>
        <dbReference type="ChEBI" id="CHEBI:60240"/>
    </cofactor>
</comment>
<dbReference type="GO" id="GO:0005524">
    <property type="term" value="F:ATP binding"/>
    <property type="evidence" value="ECO:0007669"/>
    <property type="project" value="UniProtKB-KW"/>
</dbReference>
<comment type="function">
    <text evidence="6">Involved in the regulation of the intracellular balance of NAD and NADP, and is a key enzyme in the biosynthesis of NADP. Catalyzes specifically the phosphorylation on 2'-hydroxyl of the adenosine moiety of NAD to yield NADP.</text>
</comment>
<dbReference type="GO" id="GO:0006741">
    <property type="term" value="P:NADP+ biosynthetic process"/>
    <property type="evidence" value="ECO:0007669"/>
    <property type="project" value="UniProtKB-UniRule"/>
</dbReference>
<sequence length="283" mass="30710">MQNQDTQHILVVYKARHETAFLLASKIVSFLRENGHTSTLLSAEDDDPAYDDATLVVVLGGDGTILGVARRLAGRKAPLLGINFGRVGFLADAQPDAWQEKITEFLSGLSAVRSTTALRWRVKRAGAAFAEGTAINEVVLSRGALSRLVCIAMIVNGQQMGTVCGDGVILSTPLGSTAYCVAAGGSLLYPGLEALQFTPICPFMHTIPSMVFPCDTAFVLRVLQGSTECYLTVDGQNGYHLQRDDVVEVNPLSDAFRFLCSKTAFIERLQSRWFATNTSECYY</sequence>
<dbReference type="InterPro" id="IPR017438">
    <property type="entry name" value="ATP-NAD_kinase_N"/>
</dbReference>
<feature type="active site" description="Proton acceptor" evidence="6">
    <location>
        <position position="62"/>
    </location>
</feature>
<dbReference type="GO" id="GO:0019674">
    <property type="term" value="P:NAD+ metabolic process"/>
    <property type="evidence" value="ECO:0007669"/>
    <property type="project" value="InterPro"/>
</dbReference>
<proteinExistence type="inferred from homology"/>
<dbReference type="Proteomes" id="UP000505077">
    <property type="component" value="Unassembled WGS sequence"/>
</dbReference>
<dbReference type="PANTHER" id="PTHR20275:SF0">
    <property type="entry name" value="NAD KINASE"/>
    <property type="match status" value="1"/>
</dbReference>
<evidence type="ECO:0000313" key="7">
    <source>
        <dbReference type="EMBL" id="GFH62470.1"/>
    </source>
</evidence>
<dbReference type="GO" id="GO:0046872">
    <property type="term" value="F:metal ion binding"/>
    <property type="evidence" value="ECO:0007669"/>
    <property type="project" value="UniProtKB-UniRule"/>
</dbReference>
<comment type="caution">
    <text evidence="6">Lacks conserved residue(s) required for the propagation of feature annotation.</text>
</comment>
<dbReference type="InterPro" id="IPR002504">
    <property type="entry name" value="NADK"/>
</dbReference>
<dbReference type="GO" id="GO:0003951">
    <property type="term" value="F:NAD+ kinase activity"/>
    <property type="evidence" value="ECO:0007669"/>
    <property type="project" value="UniProtKB-UniRule"/>
</dbReference>
<keyword evidence="4 6" id="KW-0520">NAD</keyword>